<evidence type="ECO:0000313" key="3">
    <source>
        <dbReference type="Proteomes" id="UP000489600"/>
    </source>
</evidence>
<protein>
    <submittedName>
        <fullName evidence="2">Uncharacterized protein</fullName>
    </submittedName>
</protein>
<dbReference type="EMBL" id="CABITT030000008">
    <property type="protein sequence ID" value="VVB15915.1"/>
    <property type="molecule type" value="Genomic_DNA"/>
</dbReference>
<feature type="region of interest" description="Disordered" evidence="1">
    <location>
        <begin position="1"/>
        <end position="26"/>
    </location>
</feature>
<feature type="compositionally biased region" description="Low complexity" evidence="1">
    <location>
        <begin position="9"/>
        <end position="23"/>
    </location>
</feature>
<name>A0A565CQB7_9BRAS</name>
<proteinExistence type="predicted"/>
<evidence type="ECO:0000313" key="2">
    <source>
        <dbReference type="EMBL" id="VVB15915.1"/>
    </source>
</evidence>
<accession>A0A565CQB7</accession>
<sequence length="62" mass="7182">MNRQDTTENNIGNNNKNPQNLSNSAMERLQLHMQLQNLQSPFSSFYDNPILLPKLPPSRSQR</sequence>
<organism evidence="2 3">
    <name type="scientific">Arabis nemorensis</name>
    <dbReference type="NCBI Taxonomy" id="586526"/>
    <lineage>
        <taxon>Eukaryota</taxon>
        <taxon>Viridiplantae</taxon>
        <taxon>Streptophyta</taxon>
        <taxon>Embryophyta</taxon>
        <taxon>Tracheophyta</taxon>
        <taxon>Spermatophyta</taxon>
        <taxon>Magnoliopsida</taxon>
        <taxon>eudicotyledons</taxon>
        <taxon>Gunneridae</taxon>
        <taxon>Pentapetalae</taxon>
        <taxon>rosids</taxon>
        <taxon>malvids</taxon>
        <taxon>Brassicales</taxon>
        <taxon>Brassicaceae</taxon>
        <taxon>Arabideae</taxon>
        <taxon>Arabis</taxon>
    </lineage>
</organism>
<comment type="caution">
    <text evidence="2">The sequence shown here is derived from an EMBL/GenBank/DDBJ whole genome shotgun (WGS) entry which is preliminary data.</text>
</comment>
<feature type="region of interest" description="Disordered" evidence="1">
    <location>
        <begin position="42"/>
        <end position="62"/>
    </location>
</feature>
<dbReference type="Proteomes" id="UP000489600">
    <property type="component" value="Unassembled WGS sequence"/>
</dbReference>
<gene>
    <name evidence="2" type="ORF">ANE_LOCUS26359</name>
</gene>
<dbReference type="AlphaFoldDB" id="A0A565CQB7"/>
<reference evidence="2" key="1">
    <citation type="submission" date="2019-07" db="EMBL/GenBank/DDBJ databases">
        <authorList>
            <person name="Dittberner H."/>
        </authorList>
    </citation>
    <scope>NUCLEOTIDE SEQUENCE [LARGE SCALE GENOMIC DNA]</scope>
</reference>
<keyword evidence="3" id="KW-1185">Reference proteome</keyword>
<evidence type="ECO:0000256" key="1">
    <source>
        <dbReference type="SAM" id="MobiDB-lite"/>
    </source>
</evidence>